<dbReference type="GO" id="GO:0004040">
    <property type="term" value="F:amidase activity"/>
    <property type="evidence" value="ECO:0007669"/>
    <property type="project" value="TreeGrafter"/>
</dbReference>
<dbReference type="Gene3D" id="3.90.1300.10">
    <property type="entry name" value="Amidase signature (AS) domain"/>
    <property type="match status" value="1"/>
</dbReference>
<keyword evidence="2" id="KW-0378">Hydrolase</keyword>
<evidence type="ECO:0000256" key="1">
    <source>
        <dbReference type="ARBA" id="ARBA00009199"/>
    </source>
</evidence>
<feature type="binding site" evidence="4">
    <location>
        <position position="172"/>
    </location>
    <ligand>
        <name>substrate</name>
    </ligand>
</feature>
<dbReference type="OMA" id="GMQPWKY"/>
<evidence type="ECO:0000256" key="3">
    <source>
        <dbReference type="PIRSR" id="PIRSR001221-1"/>
    </source>
</evidence>
<dbReference type="Pfam" id="PF01425">
    <property type="entry name" value="Amidase"/>
    <property type="match status" value="1"/>
</dbReference>
<feature type="domain" description="Amidase" evidence="5">
    <location>
        <begin position="50"/>
        <end position="528"/>
    </location>
</feature>
<dbReference type="InParanoid" id="A0A078A5B8"/>
<sequence>MHLRVKNKARQRLQERNSKKFTFINVSEEKTKLILSSDVSKLRQLQIEGRELNLITEEYYDQALREAEEKDKQRELAIKNGRVSELGLLHGIPISIKDHICEEGKHSTVGVMSFADNIAQEDAIVVQQLRAQGAIPMVKGNTPQLLLSLVSENDIYGKALNPHDTSRTCGGSSGGDGGLVASKCIPLAFGTDIAGSIRCPSEFCGIYGFKPTTLRVSSKDIIMPLPNGSVPQCVFQETTGPLGYSANDLKLGTQSLMGEELFRKDPNVIPLPFDEQRYQETLAKKKLRFGYFYGTDIIGSTTSVKRAILMTKEKLVKLGHEFIPFQFSKKEAQEYVDIHMICCTFGCQGQLSSMFKQQHDRPIPLLKTSFDFYNYPRFFQKILSAYYSRFVCERIGGVLALTKECSRDEIDDVLRRKARFTEDFIQRWEDMKLDAMISPTYPTCAFKFEDQEDIGFSTEYQVLWNVVNFPTGCVPITEVLEDEEADEAYQEKPNDVITAAFKRTIKGSKGMPVGIQVSTPRWKDEECLAIIKIIGDQFNFIKMAPQI</sequence>
<dbReference type="PIRSF" id="PIRSF001221">
    <property type="entry name" value="Amidase_fungi"/>
    <property type="match status" value="1"/>
</dbReference>
<reference evidence="6 7" key="1">
    <citation type="submission" date="2014-06" db="EMBL/GenBank/DDBJ databases">
        <authorList>
            <person name="Swart Estienne"/>
        </authorList>
    </citation>
    <scope>NUCLEOTIDE SEQUENCE [LARGE SCALE GENOMIC DNA]</scope>
    <source>
        <strain evidence="6 7">130c</strain>
    </source>
</reference>
<dbReference type="GO" id="GO:0009062">
    <property type="term" value="P:fatty acid catabolic process"/>
    <property type="evidence" value="ECO:0007669"/>
    <property type="project" value="TreeGrafter"/>
</dbReference>
<dbReference type="OrthoDB" id="421993at2759"/>
<gene>
    <name evidence="6" type="primary">Contig8649.g9225</name>
    <name evidence="6" type="ORF">STYLEM_5743</name>
</gene>
<organism evidence="6 7">
    <name type="scientific">Stylonychia lemnae</name>
    <name type="common">Ciliate</name>
    <dbReference type="NCBI Taxonomy" id="5949"/>
    <lineage>
        <taxon>Eukaryota</taxon>
        <taxon>Sar</taxon>
        <taxon>Alveolata</taxon>
        <taxon>Ciliophora</taxon>
        <taxon>Intramacronucleata</taxon>
        <taxon>Spirotrichea</taxon>
        <taxon>Stichotrichia</taxon>
        <taxon>Sporadotrichida</taxon>
        <taxon>Oxytrichidae</taxon>
        <taxon>Stylonychinae</taxon>
        <taxon>Stylonychia</taxon>
    </lineage>
</organism>
<evidence type="ECO:0000259" key="5">
    <source>
        <dbReference type="Pfam" id="PF01425"/>
    </source>
</evidence>
<name>A0A078A5B8_STYLE</name>
<dbReference type="SUPFAM" id="SSF75304">
    <property type="entry name" value="Amidase signature (AS) enzymes"/>
    <property type="match status" value="1"/>
</dbReference>
<dbReference type="PANTHER" id="PTHR45847">
    <property type="entry name" value="FATTY ACID AMIDE HYDROLASE"/>
    <property type="match status" value="1"/>
</dbReference>
<dbReference type="Proteomes" id="UP000039865">
    <property type="component" value="Unassembled WGS sequence"/>
</dbReference>
<evidence type="ECO:0000313" key="6">
    <source>
        <dbReference type="EMBL" id="CDW76780.1"/>
    </source>
</evidence>
<dbReference type="GO" id="GO:0017064">
    <property type="term" value="F:fatty acid amide hydrolase activity"/>
    <property type="evidence" value="ECO:0007669"/>
    <property type="project" value="TreeGrafter"/>
</dbReference>
<dbReference type="EMBL" id="CCKQ01005530">
    <property type="protein sequence ID" value="CDW76780.1"/>
    <property type="molecule type" value="Genomic_DNA"/>
</dbReference>
<feature type="binding site" evidence="4">
    <location>
        <begin position="193"/>
        <end position="196"/>
    </location>
    <ligand>
        <name>substrate</name>
    </ligand>
</feature>
<evidence type="ECO:0000313" key="7">
    <source>
        <dbReference type="Proteomes" id="UP000039865"/>
    </source>
</evidence>
<dbReference type="InterPro" id="IPR023631">
    <property type="entry name" value="Amidase_dom"/>
</dbReference>
<dbReference type="InterPro" id="IPR052096">
    <property type="entry name" value="Endocannabinoid_amidase"/>
</dbReference>
<comment type="similarity">
    <text evidence="1">Belongs to the amidase family.</text>
</comment>
<dbReference type="PROSITE" id="PS00571">
    <property type="entry name" value="AMIDASES"/>
    <property type="match status" value="1"/>
</dbReference>
<dbReference type="AlphaFoldDB" id="A0A078A5B8"/>
<keyword evidence="7" id="KW-1185">Reference proteome</keyword>
<evidence type="ECO:0000256" key="4">
    <source>
        <dbReference type="PIRSR" id="PIRSR001221-2"/>
    </source>
</evidence>
<proteinExistence type="inferred from homology"/>
<feature type="active site" description="Charge relay system" evidence="3">
    <location>
        <position position="172"/>
    </location>
</feature>
<dbReference type="InterPro" id="IPR020556">
    <property type="entry name" value="Amidase_CS"/>
</dbReference>
<feature type="binding site" evidence="4">
    <location>
        <position position="146"/>
    </location>
    <ligand>
        <name>substrate</name>
    </ligand>
</feature>
<feature type="active site" description="Acyl-ester intermediate" evidence="3">
    <location>
        <position position="196"/>
    </location>
</feature>
<protein>
    <submittedName>
        <fullName evidence="6">Amidase family protein</fullName>
    </submittedName>
</protein>
<evidence type="ECO:0000256" key="2">
    <source>
        <dbReference type="ARBA" id="ARBA00022801"/>
    </source>
</evidence>
<accession>A0A078A5B8</accession>
<dbReference type="InterPro" id="IPR036928">
    <property type="entry name" value="AS_sf"/>
</dbReference>
<feature type="active site" description="Charge relay system" evidence="3">
    <location>
        <position position="97"/>
    </location>
</feature>
<dbReference type="PANTHER" id="PTHR45847:SF6">
    <property type="entry name" value="FATTY ACID AMIDE HYDROLASE"/>
    <property type="match status" value="1"/>
</dbReference>